<dbReference type="EMBL" id="JAHXZJ010000001">
    <property type="protein sequence ID" value="KAH0567161.1"/>
    <property type="molecule type" value="Genomic_DNA"/>
</dbReference>
<reference evidence="1 2" key="1">
    <citation type="journal article" date="2021" name="J. Hered.">
        <title>A chromosome-level genome assembly of the parasitoid wasp, Cotesia glomerata (Hymenoptera: Braconidae).</title>
        <authorList>
            <person name="Pinto B.J."/>
            <person name="Weis J.J."/>
            <person name="Gamble T."/>
            <person name="Ode P.J."/>
            <person name="Paul R."/>
            <person name="Zaspel J.M."/>
        </authorList>
    </citation>
    <scope>NUCLEOTIDE SEQUENCE [LARGE SCALE GENOMIC DNA]</scope>
    <source>
        <strain evidence="1">CgM1</strain>
    </source>
</reference>
<dbReference type="AlphaFoldDB" id="A0AAV7J536"/>
<gene>
    <name evidence="1" type="ORF">KQX54_007164</name>
</gene>
<evidence type="ECO:0000313" key="2">
    <source>
        <dbReference type="Proteomes" id="UP000826195"/>
    </source>
</evidence>
<evidence type="ECO:0000313" key="1">
    <source>
        <dbReference type="EMBL" id="KAH0567161.1"/>
    </source>
</evidence>
<comment type="caution">
    <text evidence="1">The sequence shown here is derived from an EMBL/GenBank/DDBJ whole genome shotgun (WGS) entry which is preliminary data.</text>
</comment>
<proteinExistence type="predicted"/>
<name>A0AAV7J536_COTGL</name>
<organism evidence="1 2">
    <name type="scientific">Cotesia glomerata</name>
    <name type="common">Lepidopteran parasitic wasp</name>
    <name type="synonym">Apanteles glomeratus</name>
    <dbReference type="NCBI Taxonomy" id="32391"/>
    <lineage>
        <taxon>Eukaryota</taxon>
        <taxon>Metazoa</taxon>
        <taxon>Ecdysozoa</taxon>
        <taxon>Arthropoda</taxon>
        <taxon>Hexapoda</taxon>
        <taxon>Insecta</taxon>
        <taxon>Pterygota</taxon>
        <taxon>Neoptera</taxon>
        <taxon>Endopterygota</taxon>
        <taxon>Hymenoptera</taxon>
        <taxon>Apocrita</taxon>
        <taxon>Ichneumonoidea</taxon>
        <taxon>Braconidae</taxon>
        <taxon>Microgastrinae</taxon>
        <taxon>Cotesia</taxon>
    </lineage>
</organism>
<accession>A0AAV7J536</accession>
<sequence length="88" mass="9296">MQCALVTSGEERRHMVPGNSVIRTPASPACCGKGGNPANGQAVSMPGQGVRGTADVECRDARKDVLRIDSSVREIETRASECVRVPKS</sequence>
<keyword evidence="2" id="KW-1185">Reference proteome</keyword>
<dbReference type="Proteomes" id="UP000826195">
    <property type="component" value="Unassembled WGS sequence"/>
</dbReference>
<protein>
    <submittedName>
        <fullName evidence="1">Uncharacterized protein</fullName>
    </submittedName>
</protein>